<dbReference type="Pfam" id="PF20057">
    <property type="entry name" value="DUF6456"/>
    <property type="match status" value="1"/>
</dbReference>
<dbReference type="Proteomes" id="UP000183859">
    <property type="component" value="Chromosome"/>
</dbReference>
<dbReference type="InterPro" id="IPR045599">
    <property type="entry name" value="DUF6456"/>
</dbReference>
<dbReference type="STRING" id="1844006.PhaeoP97_01463"/>
<keyword evidence="3" id="KW-1185">Reference proteome</keyword>
<gene>
    <name evidence="2" type="ORF">PhaeoP97_01463</name>
</gene>
<name>A0A1L3I423_9RHOB</name>
<evidence type="ECO:0000313" key="2">
    <source>
        <dbReference type="EMBL" id="APG46884.1"/>
    </source>
</evidence>
<dbReference type="KEGG" id="php:PhaeoP97_01463"/>
<organism evidence="2 3">
    <name type="scientific">Phaeobacter porticola</name>
    <dbReference type="NCBI Taxonomy" id="1844006"/>
    <lineage>
        <taxon>Bacteria</taxon>
        <taxon>Pseudomonadati</taxon>
        <taxon>Pseudomonadota</taxon>
        <taxon>Alphaproteobacteria</taxon>
        <taxon>Rhodobacterales</taxon>
        <taxon>Roseobacteraceae</taxon>
        <taxon>Phaeobacter</taxon>
    </lineage>
</organism>
<dbReference type="AlphaFoldDB" id="A0A1L3I423"/>
<evidence type="ECO:0000313" key="3">
    <source>
        <dbReference type="Proteomes" id="UP000183859"/>
    </source>
</evidence>
<proteinExistence type="predicted"/>
<sequence length="377" mass="41441">MENTWQANGRIVSTDHMWGDKMQTMAVSGLPEWVPEEACRYLEHTEAGRSIRNLAKQAGCHPSTVLRQVRRVETRRDDPLVDGALAALAACHYAGDVPGPRPISARALVLGTVPACAEAFESQAIEVLSCLNPRGAVLAVADGMEKAVVVREAACEDKKVVVERTLAEALALRDWIACPTPGRLSRYHITSEGRNALSRFIAGRENRARARVESASPTTRKFGRDRHQRRRARYGLGETPLHMLARHTDRDGTPFLTTELVRAGERLREDFELAQVADHLARSSSQFADADCAASARRRRPGQAAIAAKRRAAAALSVLGEGLSDIVMRCCCQLEGLEAAERQLGWSARSGKVVLRIALQQLKLHYDAQQKQDEMIG</sequence>
<reference evidence="3" key="1">
    <citation type="submission" date="2016-07" db="EMBL/GenBank/DDBJ databases">
        <title>Phaeobacter portensis sp. nov., a tropodithietic acid producing bacterium isolated from a German harbor.</title>
        <authorList>
            <person name="Freese H.M."/>
            <person name="Bunk B."/>
            <person name="Breider S."/>
            <person name="Brinkhoff T."/>
        </authorList>
    </citation>
    <scope>NUCLEOTIDE SEQUENCE [LARGE SCALE GENOMIC DNA]</scope>
    <source>
        <strain evidence="3">P97</strain>
    </source>
</reference>
<protein>
    <recommendedName>
        <fullName evidence="1">DUF6456 domain-containing protein</fullName>
    </recommendedName>
</protein>
<dbReference type="EMBL" id="CP016364">
    <property type="protein sequence ID" value="APG46884.1"/>
    <property type="molecule type" value="Genomic_DNA"/>
</dbReference>
<accession>A0A1L3I423</accession>
<feature type="domain" description="DUF6456" evidence="1">
    <location>
        <begin position="233"/>
        <end position="367"/>
    </location>
</feature>
<evidence type="ECO:0000259" key="1">
    <source>
        <dbReference type="Pfam" id="PF20057"/>
    </source>
</evidence>